<dbReference type="Proteomes" id="UP000214646">
    <property type="component" value="Unassembled WGS sequence"/>
</dbReference>
<dbReference type="RefSeq" id="WP_088259176.1">
    <property type="nucleotide sequence ID" value="NZ_NIDE01000017.1"/>
</dbReference>
<dbReference type="EMBL" id="NIDE01000017">
    <property type="protein sequence ID" value="OWK36114.1"/>
    <property type="molecule type" value="Genomic_DNA"/>
</dbReference>
<dbReference type="SUPFAM" id="SSF53649">
    <property type="entry name" value="Alkaline phosphatase-like"/>
    <property type="match status" value="1"/>
</dbReference>
<name>A0A225D8Z1_9BACT</name>
<evidence type="ECO:0000313" key="2">
    <source>
        <dbReference type="Proteomes" id="UP000214646"/>
    </source>
</evidence>
<protein>
    <recommendedName>
        <fullName evidence="3">DUF1501 domain-containing protein</fullName>
    </recommendedName>
</protein>
<dbReference type="OrthoDB" id="127333at2"/>
<reference evidence="2" key="1">
    <citation type="submission" date="2017-06" db="EMBL/GenBank/DDBJ databases">
        <title>Genome analysis of Fimbriiglobus ruber SP5, the first member of the order Planctomycetales with confirmed chitinolytic capability.</title>
        <authorList>
            <person name="Ravin N.V."/>
            <person name="Rakitin A.L."/>
            <person name="Ivanova A.A."/>
            <person name="Beletsky A.V."/>
            <person name="Kulichevskaya I.S."/>
            <person name="Mardanov A.V."/>
            <person name="Dedysh S.N."/>
        </authorList>
    </citation>
    <scope>NUCLEOTIDE SEQUENCE [LARGE SCALE GENOMIC DNA]</scope>
    <source>
        <strain evidence="2">SP5</strain>
    </source>
</reference>
<dbReference type="Pfam" id="PF07394">
    <property type="entry name" value="DUF1501"/>
    <property type="match status" value="1"/>
</dbReference>
<organism evidence="1 2">
    <name type="scientific">Fimbriiglobus ruber</name>
    <dbReference type="NCBI Taxonomy" id="1908690"/>
    <lineage>
        <taxon>Bacteria</taxon>
        <taxon>Pseudomonadati</taxon>
        <taxon>Planctomycetota</taxon>
        <taxon>Planctomycetia</taxon>
        <taxon>Gemmatales</taxon>
        <taxon>Gemmataceae</taxon>
        <taxon>Fimbriiglobus</taxon>
    </lineage>
</organism>
<evidence type="ECO:0000313" key="1">
    <source>
        <dbReference type="EMBL" id="OWK36114.1"/>
    </source>
</evidence>
<dbReference type="PANTHER" id="PTHR43737:SF1">
    <property type="entry name" value="DUF1501 DOMAIN-CONTAINING PROTEIN"/>
    <property type="match status" value="1"/>
</dbReference>
<dbReference type="InterPro" id="IPR010869">
    <property type="entry name" value="DUF1501"/>
</dbReference>
<sequence length="440" mass="46811">MRTRLDRREWLRAGAGAAVSVSVSGWFGRLAHAAGADPARKRSCVLLWLNGGPATIDLWDLKPGHANGGPSKEIATAAPGLRISEHLPKLAALGDRLAVVRSMSTKEGDHGRATYLIRTGTLPQGAIDFPTLGSLVAKELRDETADLPPFVSVAPQRGLSQNAFGPGFLGPQYAPLIVADGQSAAPGRNGGDSVDLQLKVQNLDHYSGVSNPRADDRLALLGDLEADFLAARPGTAGDSHRTAYQAAARLMKPETTKAFDLSGENPAVRDAYGRNLFGQGCLLARRLVERGVPFVEVTLDGWDTHANNFDSVKNLCGVLDPAWSTLVRDLKDRGLLDSTLIACMGEFGRTPKINPQKGRDHFSEAWSVVLAGGGIQGGQAVGRTSKDGTKVEERPVGVPDVLATMCKALGIDHEKQNLSNVGRPIRIVDQAGKPIREVLA</sequence>
<proteinExistence type="predicted"/>
<evidence type="ECO:0008006" key="3">
    <source>
        <dbReference type="Google" id="ProtNLM"/>
    </source>
</evidence>
<comment type="caution">
    <text evidence="1">The sequence shown here is derived from an EMBL/GenBank/DDBJ whole genome shotgun (WGS) entry which is preliminary data.</text>
</comment>
<dbReference type="PANTHER" id="PTHR43737">
    <property type="entry name" value="BLL7424 PROTEIN"/>
    <property type="match status" value="1"/>
</dbReference>
<keyword evidence="2" id="KW-1185">Reference proteome</keyword>
<accession>A0A225D8Z1</accession>
<dbReference type="AlphaFoldDB" id="A0A225D8Z1"/>
<dbReference type="InterPro" id="IPR006311">
    <property type="entry name" value="TAT_signal"/>
</dbReference>
<dbReference type="InterPro" id="IPR017850">
    <property type="entry name" value="Alkaline_phosphatase_core_sf"/>
</dbReference>
<dbReference type="PROSITE" id="PS51318">
    <property type="entry name" value="TAT"/>
    <property type="match status" value="1"/>
</dbReference>
<gene>
    <name evidence="1" type="ORF">FRUB_08677</name>
</gene>